<keyword evidence="2 4" id="KW-0442">Lipid degradation</keyword>
<feature type="active site" description="Nucleophile" evidence="4">
    <location>
        <position position="50"/>
    </location>
</feature>
<dbReference type="PANTHER" id="PTHR14226">
    <property type="entry name" value="NEUROPATHY TARGET ESTERASE/SWISS CHEESE D.MELANOGASTER"/>
    <property type="match status" value="1"/>
</dbReference>
<dbReference type="RefSeq" id="WP_406856555.1">
    <property type="nucleotide sequence ID" value="NZ_CP157484.1"/>
</dbReference>
<dbReference type="EMBL" id="CP157484">
    <property type="protein sequence ID" value="XBO39708.1"/>
    <property type="molecule type" value="Genomic_DNA"/>
</dbReference>
<feature type="active site" description="Proton acceptor" evidence="4">
    <location>
        <position position="179"/>
    </location>
</feature>
<dbReference type="GO" id="GO:0016787">
    <property type="term" value="F:hydrolase activity"/>
    <property type="evidence" value="ECO:0007669"/>
    <property type="project" value="UniProtKB-UniRule"/>
</dbReference>
<evidence type="ECO:0000256" key="2">
    <source>
        <dbReference type="ARBA" id="ARBA00022963"/>
    </source>
</evidence>
<dbReference type="Pfam" id="PF01734">
    <property type="entry name" value="Patatin"/>
    <property type="match status" value="1"/>
</dbReference>
<organism evidence="6">
    <name type="scientific">Alsobacter sp. KACC 23698</name>
    <dbReference type="NCBI Taxonomy" id="3149229"/>
    <lineage>
        <taxon>Bacteria</taxon>
        <taxon>Pseudomonadati</taxon>
        <taxon>Pseudomonadota</taxon>
        <taxon>Alphaproteobacteria</taxon>
        <taxon>Hyphomicrobiales</taxon>
        <taxon>Alsobacteraceae</taxon>
        <taxon>Alsobacter</taxon>
    </lineage>
</organism>
<evidence type="ECO:0000259" key="5">
    <source>
        <dbReference type="PROSITE" id="PS51635"/>
    </source>
</evidence>
<protein>
    <submittedName>
        <fullName evidence="6">Patatin-like phospholipase family protein</fullName>
    </submittedName>
</protein>
<evidence type="ECO:0000256" key="4">
    <source>
        <dbReference type="PROSITE-ProRule" id="PRU01161"/>
    </source>
</evidence>
<dbReference type="AlphaFoldDB" id="A0AAU7JHG0"/>
<accession>A0AAU7JHG0</accession>
<reference evidence="6" key="1">
    <citation type="submission" date="2024-05" db="EMBL/GenBank/DDBJ databases">
        <authorList>
            <person name="Kim S."/>
            <person name="Heo J."/>
            <person name="Choi H."/>
            <person name="Choi Y."/>
            <person name="Kwon S.-W."/>
            <person name="Kim Y."/>
        </authorList>
    </citation>
    <scope>NUCLEOTIDE SEQUENCE</scope>
    <source>
        <strain evidence="6">KACC 23698</strain>
    </source>
</reference>
<feature type="short sequence motif" description="GXSXG" evidence="4">
    <location>
        <begin position="48"/>
        <end position="52"/>
    </location>
</feature>
<feature type="domain" description="PNPLA" evidence="5">
    <location>
        <begin position="17"/>
        <end position="192"/>
    </location>
</feature>
<evidence type="ECO:0000313" key="6">
    <source>
        <dbReference type="EMBL" id="XBO39708.1"/>
    </source>
</evidence>
<sequence>MAEPMAKLGDREPRVAVALGGGGARGLAHIAALEALDELGVRPVAIAGTSMGAIVGAAYAAGASGKELRAYALSRLRDRAQVMARVLQARVGRIADLFSRGVGNPVLIDGEKLLDLFWPEIVPDDIEDLPIPFQAVATDYFARCEHRFDAGPLVTAVAASMAIPGLVRPVLAGGRVYVDGGAVNPLPFERLGDDGAIVVAVDVTGGPTTAVRVAPEPFEAMLGASQIMQGAIVAEKLKARAPDVLVRPAVDAFRGLDFFKTKAILLAAEPAKEQLKRDLAARLERPAPAAVSGARRRSS</sequence>
<dbReference type="InterPro" id="IPR016035">
    <property type="entry name" value="Acyl_Trfase/lysoPLipase"/>
</dbReference>
<dbReference type="InterPro" id="IPR002641">
    <property type="entry name" value="PNPLA_dom"/>
</dbReference>
<feature type="short sequence motif" description="DGA/G" evidence="4">
    <location>
        <begin position="179"/>
        <end position="181"/>
    </location>
</feature>
<dbReference type="GO" id="GO:0016042">
    <property type="term" value="P:lipid catabolic process"/>
    <property type="evidence" value="ECO:0007669"/>
    <property type="project" value="UniProtKB-UniRule"/>
</dbReference>
<dbReference type="SUPFAM" id="SSF52151">
    <property type="entry name" value="FabD/lysophospholipase-like"/>
    <property type="match status" value="1"/>
</dbReference>
<evidence type="ECO:0000256" key="3">
    <source>
        <dbReference type="ARBA" id="ARBA00023098"/>
    </source>
</evidence>
<proteinExistence type="predicted"/>
<dbReference type="InterPro" id="IPR050301">
    <property type="entry name" value="NTE"/>
</dbReference>
<keyword evidence="1 4" id="KW-0378">Hydrolase</keyword>
<dbReference type="Gene3D" id="3.40.1090.10">
    <property type="entry name" value="Cytosolic phospholipase A2 catalytic domain"/>
    <property type="match status" value="2"/>
</dbReference>
<gene>
    <name evidence="6" type="ORF">ABEG18_02680</name>
</gene>
<dbReference type="PANTHER" id="PTHR14226:SF76">
    <property type="entry name" value="NTE FAMILY PROTEIN RSSA"/>
    <property type="match status" value="1"/>
</dbReference>
<evidence type="ECO:0000256" key="1">
    <source>
        <dbReference type="ARBA" id="ARBA00022801"/>
    </source>
</evidence>
<name>A0AAU7JHG0_9HYPH</name>
<keyword evidence="3 4" id="KW-0443">Lipid metabolism</keyword>
<dbReference type="PROSITE" id="PS51635">
    <property type="entry name" value="PNPLA"/>
    <property type="match status" value="1"/>
</dbReference>
<feature type="short sequence motif" description="GXGXXG" evidence="4">
    <location>
        <begin position="21"/>
        <end position="26"/>
    </location>
</feature>